<dbReference type="Gene3D" id="2.60.120.10">
    <property type="entry name" value="Jelly Rolls"/>
    <property type="match status" value="1"/>
</dbReference>
<accession>A0A3N2RA77</accession>
<dbReference type="InterPro" id="IPR011051">
    <property type="entry name" value="RmlC_Cupin_sf"/>
</dbReference>
<protein>
    <recommendedName>
        <fullName evidence="3">Cupin domain-containing protein</fullName>
    </recommendedName>
</protein>
<evidence type="ECO:0008006" key="3">
    <source>
        <dbReference type="Google" id="ProtNLM"/>
    </source>
</evidence>
<evidence type="ECO:0000313" key="2">
    <source>
        <dbReference type="Proteomes" id="UP000268016"/>
    </source>
</evidence>
<dbReference type="EMBL" id="RDRB01000001">
    <property type="protein sequence ID" value="ROU04256.1"/>
    <property type="molecule type" value="Genomic_DNA"/>
</dbReference>
<evidence type="ECO:0000313" key="1">
    <source>
        <dbReference type="EMBL" id="ROU04256.1"/>
    </source>
</evidence>
<dbReference type="AlphaFoldDB" id="A0A3N2RA77"/>
<dbReference type="OrthoDB" id="9800684at2"/>
<proteinExistence type="predicted"/>
<sequence length="136" mass="15174">MAQDPAAFAHWPPGLHDELLAHVDNGCVGTTLLSETDRVRVWHLEIPVGGRFHFHRHVMPYFWTALTAGKARSYFADGRIADTEYFKGETRHFHYGAGESMAHSLENIGDTPLAFTTVEFLDGENPALEVPASVRL</sequence>
<reference evidence="1 2" key="1">
    <citation type="submission" date="2018-10" db="EMBL/GenBank/DDBJ databases">
        <title>Histidinibacterium lentulum gen. nov., sp. nov., a marine bacterium from the culture broth of Picochlorum sp. 122.</title>
        <authorList>
            <person name="Wang G."/>
        </authorList>
    </citation>
    <scope>NUCLEOTIDE SEQUENCE [LARGE SCALE GENOMIC DNA]</scope>
    <source>
        <strain evidence="1 2">B17</strain>
    </source>
</reference>
<name>A0A3N2RA77_9RHOB</name>
<comment type="caution">
    <text evidence="1">The sequence shown here is derived from an EMBL/GenBank/DDBJ whole genome shotgun (WGS) entry which is preliminary data.</text>
</comment>
<dbReference type="InterPro" id="IPR014710">
    <property type="entry name" value="RmlC-like_jellyroll"/>
</dbReference>
<dbReference type="SUPFAM" id="SSF51182">
    <property type="entry name" value="RmlC-like cupins"/>
    <property type="match status" value="1"/>
</dbReference>
<keyword evidence="2" id="KW-1185">Reference proteome</keyword>
<gene>
    <name evidence="1" type="ORF">EAT49_02370</name>
</gene>
<organism evidence="1 2">
    <name type="scientific">Histidinibacterium lentulum</name>
    <dbReference type="NCBI Taxonomy" id="2480588"/>
    <lineage>
        <taxon>Bacteria</taxon>
        <taxon>Pseudomonadati</taxon>
        <taxon>Pseudomonadota</taxon>
        <taxon>Alphaproteobacteria</taxon>
        <taxon>Rhodobacterales</taxon>
        <taxon>Paracoccaceae</taxon>
        <taxon>Histidinibacterium</taxon>
    </lineage>
</organism>
<dbReference type="Proteomes" id="UP000268016">
    <property type="component" value="Unassembled WGS sequence"/>
</dbReference>